<protein>
    <recommendedName>
        <fullName evidence="3">Outer capsid protein VP5</fullName>
    </recommendedName>
</protein>
<dbReference type="GO" id="GO:0005198">
    <property type="term" value="F:structural molecule activity"/>
    <property type="evidence" value="ECO:0007669"/>
    <property type="project" value="InterPro"/>
</dbReference>
<dbReference type="Pfam" id="PF00901">
    <property type="entry name" value="Orbi_VP5"/>
    <property type="match status" value="1"/>
</dbReference>
<reference evidence="12" key="1">
    <citation type="journal article" date="2019" name="J. Gen. Virol.">
        <title>Skunk River virus, a novel orbivirus isolated from Aedes trivittatus in the United States.</title>
        <authorList>
            <person name="Tangudu C.S."/>
            <person name="Charles J."/>
            <person name="Hurt S.L."/>
            <person name="Dunphy B.M."/>
            <person name="Smith R.C."/>
            <person name="Bartholomay L.C."/>
            <person name="Blitvich B.J."/>
        </authorList>
    </citation>
    <scope>NUCLEOTIDE SEQUENCE</scope>
    <source>
        <strain evidence="12">SkRV-IA07</strain>
    </source>
</reference>
<evidence type="ECO:0000256" key="4">
    <source>
        <dbReference type="ARBA" id="ARBA00022561"/>
    </source>
</evidence>
<dbReference type="EMBL" id="MK100574">
    <property type="protein sequence ID" value="AZJ37602.1"/>
    <property type="molecule type" value="Genomic_RNA"/>
</dbReference>
<evidence type="ECO:0000256" key="11">
    <source>
        <dbReference type="SAM" id="Coils"/>
    </source>
</evidence>
<comment type="function">
    <text evidence="10">VP5 protein is one of the two proteins (with VP2) which constitute the virus particle outer capsid. Acts as a membrane permeabilization protein that mediates release of viral particles from endosomal compartments into the cytoplasm. Permeabilization activity is probably negatively regulated by VP2 and is triggered by endosomal degradation of VP2 and exposure to low pH.</text>
</comment>
<evidence type="ECO:0000256" key="1">
    <source>
        <dbReference type="ARBA" id="ARBA00004328"/>
    </source>
</evidence>
<dbReference type="GO" id="GO:0140267">
    <property type="term" value="P:symbiont entry into host cell via permeabilization of host membrane"/>
    <property type="evidence" value="ECO:0007669"/>
    <property type="project" value="UniProtKB-KW"/>
</dbReference>
<comment type="subcellular location">
    <subcellularLocation>
        <location evidence="1">Virion</location>
    </subcellularLocation>
</comment>
<feature type="coiled-coil region" evidence="11">
    <location>
        <begin position="108"/>
        <end position="188"/>
    </location>
</feature>
<dbReference type="InterPro" id="IPR000145">
    <property type="entry name" value="Capsid_VP5_Orbivir"/>
</dbReference>
<evidence type="ECO:0000256" key="9">
    <source>
        <dbReference type="ARBA" id="ARBA00023296"/>
    </source>
</evidence>
<evidence type="ECO:0000256" key="3">
    <source>
        <dbReference type="ARBA" id="ARBA00015353"/>
    </source>
</evidence>
<keyword evidence="4" id="KW-0167">Capsid protein</keyword>
<comment type="similarity">
    <text evidence="2">Belongs to the orbivirus VP5 family.</text>
</comment>
<proteinExistence type="inferred from homology"/>
<sequence>MGKFTNFLSRVGSGINKVASSKTTQNILGALGSAANKFVESEIGQRTITGFVEGSVLSATTGEAFGDSIRKSVILNVAGISNEVPDPLNKVEHELIDSVNCLRNDKRADELKKKYEEAMHDIYDEERTIKQYMEKTVATADREEEQINVLDAAIKVLSKAVNNERDKLSEVEQALKKEEAVRSEHEKTMVAYVKHNYDQLAKMAVAERDGLIEEATQTSIEIGSEIAEHMAEVFPIVGGIMASSAAGARGAMQLYKIGSLIKNLANLNIDHVEIPALSQETVSMMVKGHDFTQDEVLLKAVTSKLSNVEEIKTEVTHLENDVIDKIKKQAFEDSFNSGGTGIGIPHITKTGMQLPKALQPGIHVYTSSWDSDYIVIFHVVGPYSKRSSFLFCVDFLLDFVGLYDVHVMHHQVCALMVLSQVTIHCKLPWTISLLNYRLMAWGTRNIWREWPEVRASARCMWGTFPTGVSYTRIRDNAETIMRDPDLQLHLLRGPLAMQRRNFLNALLHGMIVLDAVPARLMY</sequence>
<keyword evidence="5" id="KW-1162">Viral penetration into host cytoplasm</keyword>
<keyword evidence="6" id="KW-1173">Viral penetration via permeabilization of host membrane</keyword>
<evidence type="ECO:0000256" key="7">
    <source>
        <dbReference type="ARBA" id="ARBA00022770"/>
    </source>
</evidence>
<evidence type="ECO:0000256" key="6">
    <source>
        <dbReference type="ARBA" id="ARBA00022648"/>
    </source>
</evidence>
<evidence type="ECO:0000256" key="2">
    <source>
        <dbReference type="ARBA" id="ARBA00007624"/>
    </source>
</evidence>
<name>A0A3Q8RTP3_9REOV</name>
<evidence type="ECO:0000256" key="8">
    <source>
        <dbReference type="ARBA" id="ARBA00022844"/>
    </source>
</evidence>
<keyword evidence="11" id="KW-0175">Coiled coil</keyword>
<evidence type="ECO:0000256" key="10">
    <source>
        <dbReference type="ARBA" id="ARBA00024835"/>
    </source>
</evidence>
<organism evidence="12">
    <name type="scientific">Skunk River virus</name>
    <dbReference type="NCBI Taxonomy" id="2488682"/>
    <lineage>
        <taxon>Viruses</taxon>
        <taxon>Riboviria</taxon>
        <taxon>Orthornavirae</taxon>
        <taxon>Duplornaviricota</taxon>
        <taxon>Resentoviricetes</taxon>
        <taxon>Reovirales</taxon>
        <taxon>Sedoreoviridae</taxon>
        <taxon>Orbivirus</taxon>
    </lineage>
</organism>
<accession>A0A3Q8RTP3</accession>
<evidence type="ECO:0000313" key="12">
    <source>
        <dbReference type="EMBL" id="AZJ37602.1"/>
    </source>
</evidence>
<keyword evidence="9" id="KW-1160">Virus entry into host cell</keyword>
<dbReference type="GO" id="GO:0039624">
    <property type="term" value="C:viral outer capsid"/>
    <property type="evidence" value="ECO:0007669"/>
    <property type="project" value="UniProtKB-KW"/>
</dbReference>
<keyword evidence="8" id="KW-0946">Virion</keyword>
<evidence type="ECO:0000256" key="5">
    <source>
        <dbReference type="ARBA" id="ARBA00022595"/>
    </source>
</evidence>
<keyword evidence="7" id="KW-1152">Outer capsid protein</keyword>